<gene>
    <name evidence="2" type="primary">pfbA</name>
    <name evidence="2" type="ORF">SSLFYP27_01708</name>
</gene>
<evidence type="ECO:0000313" key="2">
    <source>
        <dbReference type="EMBL" id="VYU22448.1"/>
    </source>
</evidence>
<dbReference type="RefSeq" id="WP_057510877.1">
    <property type="nucleotide sequence ID" value="NZ_CACRUO010000035.1"/>
</dbReference>
<name>A0A6N3D560_STASI</name>
<dbReference type="Pfam" id="PF12708">
    <property type="entry name" value="Pect-lyase_RHGA_epim"/>
    <property type="match status" value="1"/>
</dbReference>
<dbReference type="InterPro" id="IPR011050">
    <property type="entry name" value="Pectin_lyase_fold/virulence"/>
</dbReference>
<dbReference type="Gene3D" id="2.160.20.10">
    <property type="entry name" value="Single-stranded right-handed beta-helix, Pectin lyase-like"/>
    <property type="match status" value="1"/>
</dbReference>
<dbReference type="AlphaFoldDB" id="A0A6N3D560"/>
<dbReference type="InterPro" id="IPR024535">
    <property type="entry name" value="RHGA/B-epi-like_pectate_lyase"/>
</dbReference>
<dbReference type="SUPFAM" id="SSF51126">
    <property type="entry name" value="Pectin lyase-like"/>
    <property type="match status" value="1"/>
</dbReference>
<dbReference type="GeneID" id="77331192"/>
<dbReference type="InterPro" id="IPR012334">
    <property type="entry name" value="Pectin_lyas_fold"/>
</dbReference>
<feature type="domain" description="Rhamnogalacturonase A/B/Epimerase-like pectate lyase" evidence="1">
    <location>
        <begin position="6"/>
        <end position="129"/>
    </location>
</feature>
<dbReference type="EMBL" id="CACRUO010000035">
    <property type="protein sequence ID" value="VYU22448.1"/>
    <property type="molecule type" value="Genomic_DNA"/>
</dbReference>
<reference evidence="2" key="1">
    <citation type="submission" date="2019-11" db="EMBL/GenBank/DDBJ databases">
        <authorList>
            <person name="Feng L."/>
        </authorList>
    </citation>
    <scope>NUCLEOTIDE SEQUENCE</scope>
    <source>
        <strain evidence="2">SsimulansLFYP27</strain>
    </source>
</reference>
<protein>
    <submittedName>
        <fullName evidence="2">Plasmin and fibronectin-binding protein A</fullName>
    </submittedName>
</protein>
<evidence type="ECO:0000259" key="1">
    <source>
        <dbReference type="Pfam" id="PF12708"/>
    </source>
</evidence>
<accession>A0A6N3D560</accession>
<organism evidence="2">
    <name type="scientific">Staphylococcus simulans</name>
    <dbReference type="NCBI Taxonomy" id="1286"/>
    <lineage>
        <taxon>Bacteria</taxon>
        <taxon>Bacillati</taxon>
        <taxon>Bacillota</taxon>
        <taxon>Bacilli</taxon>
        <taxon>Bacillales</taxon>
        <taxon>Staphylococcaceae</taxon>
        <taxon>Staphylococcus</taxon>
    </lineage>
</organism>
<sequence>MLIYPTEFGLTGQNKHKDTKALQHALNLAKQHPGSMIFVPKGEFHVKRALTIYEGTTLFLHEEAIIKRQGKDALLKNGMRNGLYHGYTGNSHITIIGGTFDMNGSRIPDNNTAMCLGHAQSIVLYNIRFKDIVGGHAIDACGVEDTLITRCSFEGFLDIDGDRSFSEAIQLDIQVPGAFPKFGTRDGTITRNTMVSECYFGPSETPGFKSWNRAIGSHATRHNQFYHDIFIYRNTFHQTQDFALTPFKAHSLYIMDNHFLNCAGGVRFLGTKDDKNTADVLTGQRMGAQGGRELYIINNQFEGPMTKDAIHIRGYYNTQHKDVLIAENQFDTSQTLTLHDIDGLYLDQPELKPAQIKRRNLSHIYQSPTLKS</sequence>
<proteinExistence type="predicted"/>